<dbReference type="SUPFAM" id="SSF48452">
    <property type="entry name" value="TPR-like"/>
    <property type="match status" value="1"/>
</dbReference>
<feature type="region of interest" description="Disordered" evidence="1">
    <location>
        <begin position="1"/>
        <end position="40"/>
    </location>
</feature>
<feature type="compositionally biased region" description="Basic and acidic residues" evidence="1">
    <location>
        <begin position="64"/>
        <end position="78"/>
    </location>
</feature>
<feature type="compositionally biased region" description="Low complexity" evidence="1">
    <location>
        <begin position="21"/>
        <end position="36"/>
    </location>
</feature>
<keyword evidence="3" id="KW-1185">Reference proteome</keyword>
<dbReference type="Gene3D" id="1.25.40.10">
    <property type="entry name" value="Tetratricopeptide repeat domain"/>
    <property type="match status" value="1"/>
</dbReference>
<sequence length="596" mass="62662">MADDGDDLSSSGAGAGGPSSEGGAAEGAARRSVAAATGPPGQRLCLFSRVLQDPWAGPYPARRGTPDHHGAEDAGLRSDDEDQESAPRGCCRCGRWRGRQGRADVARELAGVAPAGMVHRPQCMQLLAAFEAPEGGWAVDGVGQTRGLSEVPGAVLVGEPRPVVFTAIDVDSVNCPMNAYFLVKASGQTLAWLLVLMHWIWRRPYAHDQLAFAHVLGIGPLADEERLSGGGTAPLKEYPSRLCKAMATAFAAHWGQLADAEAMWAETDDCYHRSGKNPRVLPEIPGIAPEVKAACPSSVQGSSLDCMERLAEVLVQVRSEAASAGADLGSEEELVPLCRRLLEGRDAQRGGGGQDALRAALLLLDALTIGRASSEELDEEAERAHADCVRRHGEVLGPGDPATLELTFRLAGRLAGRGEEARAEEVLRGGREAAAQRLGQESGAALSYDDELAVLLAGTGQAAAAEPLFRHVLEARRGSLGPMHEDDTLRSAHNLAVLLDSTGRRAEAGKLYRSVHADRAKALGDAHPKTVEAAYNLAVHLDACARDGPAAEGERAGAEAAELFRAAHGHLVAQFGPEDERKACAARVQQASGCEG</sequence>
<dbReference type="Proteomes" id="UP001189429">
    <property type="component" value="Unassembled WGS sequence"/>
</dbReference>
<dbReference type="EMBL" id="CAUYUJ010015709">
    <property type="protein sequence ID" value="CAK0857210.1"/>
    <property type="molecule type" value="Genomic_DNA"/>
</dbReference>
<protein>
    <recommendedName>
        <fullName evidence="4">Nephrocystin-3</fullName>
    </recommendedName>
</protein>
<dbReference type="PANTHER" id="PTHR46082">
    <property type="entry name" value="ATP/GTP-BINDING PROTEIN-RELATED"/>
    <property type="match status" value="1"/>
</dbReference>
<dbReference type="InterPro" id="IPR053137">
    <property type="entry name" value="NLR-like"/>
</dbReference>
<evidence type="ECO:0000313" key="3">
    <source>
        <dbReference type="Proteomes" id="UP001189429"/>
    </source>
</evidence>
<name>A0ABN9UCR0_9DINO</name>
<dbReference type="PANTHER" id="PTHR46082:SF6">
    <property type="entry name" value="AAA+ ATPASE DOMAIN-CONTAINING PROTEIN-RELATED"/>
    <property type="match status" value="1"/>
</dbReference>
<reference evidence="2" key="1">
    <citation type="submission" date="2023-10" db="EMBL/GenBank/DDBJ databases">
        <authorList>
            <person name="Chen Y."/>
            <person name="Shah S."/>
            <person name="Dougan E. K."/>
            <person name="Thang M."/>
            <person name="Chan C."/>
        </authorList>
    </citation>
    <scope>NUCLEOTIDE SEQUENCE [LARGE SCALE GENOMIC DNA]</scope>
</reference>
<evidence type="ECO:0000256" key="1">
    <source>
        <dbReference type="SAM" id="MobiDB-lite"/>
    </source>
</evidence>
<evidence type="ECO:0008006" key="4">
    <source>
        <dbReference type="Google" id="ProtNLM"/>
    </source>
</evidence>
<accession>A0ABN9UCR0</accession>
<feature type="region of interest" description="Disordered" evidence="1">
    <location>
        <begin position="56"/>
        <end position="88"/>
    </location>
</feature>
<evidence type="ECO:0000313" key="2">
    <source>
        <dbReference type="EMBL" id="CAK0857210.1"/>
    </source>
</evidence>
<organism evidence="2 3">
    <name type="scientific">Prorocentrum cordatum</name>
    <dbReference type="NCBI Taxonomy" id="2364126"/>
    <lineage>
        <taxon>Eukaryota</taxon>
        <taxon>Sar</taxon>
        <taxon>Alveolata</taxon>
        <taxon>Dinophyceae</taxon>
        <taxon>Prorocentrales</taxon>
        <taxon>Prorocentraceae</taxon>
        <taxon>Prorocentrum</taxon>
    </lineage>
</organism>
<dbReference type="InterPro" id="IPR011990">
    <property type="entry name" value="TPR-like_helical_dom_sf"/>
</dbReference>
<gene>
    <name evidence="2" type="ORF">PCOR1329_LOCUS47385</name>
</gene>
<proteinExistence type="predicted"/>
<comment type="caution">
    <text evidence="2">The sequence shown here is derived from an EMBL/GenBank/DDBJ whole genome shotgun (WGS) entry which is preliminary data.</text>
</comment>
<dbReference type="Pfam" id="PF13374">
    <property type="entry name" value="TPR_10"/>
    <property type="match status" value="2"/>
</dbReference>